<keyword evidence="1" id="KW-0732">Signal</keyword>
<organism evidence="2">
    <name type="scientific">Rhizophora mucronata</name>
    <name type="common">Asiatic mangrove</name>
    <dbReference type="NCBI Taxonomy" id="61149"/>
    <lineage>
        <taxon>Eukaryota</taxon>
        <taxon>Viridiplantae</taxon>
        <taxon>Streptophyta</taxon>
        <taxon>Embryophyta</taxon>
        <taxon>Tracheophyta</taxon>
        <taxon>Spermatophyta</taxon>
        <taxon>Magnoliopsida</taxon>
        <taxon>eudicotyledons</taxon>
        <taxon>Gunneridae</taxon>
        <taxon>Pentapetalae</taxon>
        <taxon>rosids</taxon>
        <taxon>fabids</taxon>
        <taxon>Malpighiales</taxon>
        <taxon>Rhizophoraceae</taxon>
        <taxon>Rhizophora</taxon>
    </lineage>
</organism>
<dbReference type="AlphaFoldDB" id="A0A2P2QNX2"/>
<feature type="chain" id="PRO_5015139826" evidence="1">
    <location>
        <begin position="29"/>
        <end position="92"/>
    </location>
</feature>
<accession>A0A2P2QNX2</accession>
<dbReference type="EMBL" id="GGEC01088100">
    <property type="protein sequence ID" value="MBX68584.1"/>
    <property type="molecule type" value="Transcribed_RNA"/>
</dbReference>
<proteinExistence type="predicted"/>
<evidence type="ECO:0000313" key="2">
    <source>
        <dbReference type="EMBL" id="MBX68584.1"/>
    </source>
</evidence>
<evidence type="ECO:0000256" key="1">
    <source>
        <dbReference type="SAM" id="SignalP"/>
    </source>
</evidence>
<feature type="signal peptide" evidence="1">
    <location>
        <begin position="1"/>
        <end position="28"/>
    </location>
</feature>
<protein>
    <submittedName>
        <fullName evidence="2">Uncharacterized protein MANES_06G124000</fullName>
    </submittedName>
</protein>
<sequence>MPRARAKNFRLLIRTLLLDTIWMHHARGLDHLVRLILPLSRQHLTQSPQYLLKVLGPLGALLEGENLRRKILKRLHLINLSSRLILQQWGYQ</sequence>
<name>A0A2P2QNX2_RHIMU</name>
<reference evidence="2" key="1">
    <citation type="submission" date="2018-02" db="EMBL/GenBank/DDBJ databases">
        <title>Rhizophora mucronata_Transcriptome.</title>
        <authorList>
            <person name="Meera S.P."/>
            <person name="Sreeshan A."/>
            <person name="Augustine A."/>
        </authorList>
    </citation>
    <scope>NUCLEOTIDE SEQUENCE</scope>
    <source>
        <tissue evidence="2">Leaf</tissue>
    </source>
</reference>